<feature type="compositionally biased region" description="Low complexity" evidence="1">
    <location>
        <begin position="14"/>
        <end position="38"/>
    </location>
</feature>
<evidence type="ECO:0000256" key="1">
    <source>
        <dbReference type="SAM" id="MobiDB-lite"/>
    </source>
</evidence>
<dbReference type="AlphaFoldDB" id="S3CBL6"/>
<dbReference type="eggNOG" id="ENOG502SXHQ">
    <property type="taxonomic scope" value="Eukaryota"/>
</dbReference>
<feature type="compositionally biased region" description="Polar residues" evidence="1">
    <location>
        <begin position="106"/>
        <end position="119"/>
    </location>
</feature>
<protein>
    <submittedName>
        <fullName evidence="2">Uncharacterized protein</fullName>
    </submittedName>
</protein>
<feature type="compositionally biased region" description="Basic residues" evidence="1">
    <location>
        <begin position="320"/>
        <end position="331"/>
    </location>
</feature>
<gene>
    <name evidence="2" type="ORF">F503_01901</name>
</gene>
<feature type="compositionally biased region" description="Low complexity" evidence="1">
    <location>
        <begin position="349"/>
        <end position="358"/>
    </location>
</feature>
<feature type="region of interest" description="Disordered" evidence="1">
    <location>
        <begin position="1"/>
        <end position="83"/>
    </location>
</feature>
<feature type="compositionally biased region" description="Polar residues" evidence="1">
    <location>
        <begin position="293"/>
        <end position="303"/>
    </location>
</feature>
<feature type="compositionally biased region" description="Polar residues" evidence="1">
    <location>
        <begin position="186"/>
        <end position="214"/>
    </location>
</feature>
<dbReference type="EMBL" id="KE148166">
    <property type="protein sequence ID" value="EPE03643.1"/>
    <property type="molecule type" value="Genomic_DNA"/>
</dbReference>
<feature type="compositionally biased region" description="Low complexity" evidence="1">
    <location>
        <begin position="382"/>
        <end position="401"/>
    </location>
</feature>
<dbReference type="OMA" id="TISRMEW"/>
<feature type="compositionally biased region" description="Pro residues" evidence="1">
    <location>
        <begin position="402"/>
        <end position="411"/>
    </location>
</feature>
<feature type="region of interest" description="Disordered" evidence="1">
    <location>
        <begin position="250"/>
        <end position="457"/>
    </location>
</feature>
<feature type="compositionally biased region" description="Polar residues" evidence="1">
    <location>
        <begin position="332"/>
        <end position="348"/>
    </location>
</feature>
<dbReference type="STRING" id="1262450.S3CBL6"/>
<evidence type="ECO:0000313" key="2">
    <source>
        <dbReference type="EMBL" id="EPE03643.1"/>
    </source>
</evidence>
<feature type="region of interest" description="Disordered" evidence="1">
    <location>
        <begin position="98"/>
        <end position="218"/>
    </location>
</feature>
<feature type="compositionally biased region" description="Low complexity" evidence="1">
    <location>
        <begin position="434"/>
        <end position="457"/>
    </location>
</feature>
<dbReference type="Proteomes" id="UP000016923">
    <property type="component" value="Unassembled WGS sequence"/>
</dbReference>
<organism evidence="2 3">
    <name type="scientific">Ophiostoma piceae (strain UAMH 11346)</name>
    <name type="common">Sap stain fungus</name>
    <dbReference type="NCBI Taxonomy" id="1262450"/>
    <lineage>
        <taxon>Eukaryota</taxon>
        <taxon>Fungi</taxon>
        <taxon>Dikarya</taxon>
        <taxon>Ascomycota</taxon>
        <taxon>Pezizomycotina</taxon>
        <taxon>Sordariomycetes</taxon>
        <taxon>Sordariomycetidae</taxon>
        <taxon>Ophiostomatales</taxon>
        <taxon>Ophiostomataceae</taxon>
        <taxon>Ophiostoma</taxon>
    </lineage>
</organism>
<feature type="compositionally biased region" description="Low complexity" evidence="1">
    <location>
        <begin position="122"/>
        <end position="152"/>
    </location>
</feature>
<dbReference type="OrthoDB" id="5056261at2759"/>
<dbReference type="HOGENOM" id="CLU_337409_0_0_1"/>
<evidence type="ECO:0000313" key="3">
    <source>
        <dbReference type="Proteomes" id="UP000016923"/>
    </source>
</evidence>
<reference evidence="2 3" key="1">
    <citation type="journal article" date="2013" name="BMC Genomics">
        <title>The genome and transcriptome of the pine saprophyte Ophiostoma piceae, and a comparison with the bark beetle-associated pine pathogen Grosmannia clavigera.</title>
        <authorList>
            <person name="Haridas S."/>
            <person name="Wang Y."/>
            <person name="Lim L."/>
            <person name="Massoumi Alamouti S."/>
            <person name="Jackman S."/>
            <person name="Docking R."/>
            <person name="Robertson G."/>
            <person name="Birol I."/>
            <person name="Bohlmann J."/>
            <person name="Breuil C."/>
        </authorList>
    </citation>
    <scope>NUCLEOTIDE SEQUENCE [LARGE SCALE GENOMIC DNA]</scope>
    <source>
        <strain evidence="2 3">UAMH 11346</strain>
    </source>
</reference>
<accession>S3CBL6</accession>
<keyword evidence="3" id="KW-1185">Reference proteome</keyword>
<sequence length="844" mass="90231">MERQRRERGRPPLSHGHNSINNNNNNNHSQDSQNSHSQGVLTKQRKRSLSRSRILPWRNASTANLSASGGGDPAPVESRDESPPRIMSFAKRIKNQLRGSRAGQGLLSTPSTITANLEPSENAAGSNGSTGNTGNAVGSGSAESTSSTSSTGDVKAHDSTTGSVARGANHAGTTIVNDDDSDSFILDTSNGPLNNGSTKQVDAPVTPTSPSSGHFQPVSPLDSPIQAPVKTATEFFVLEPPPPIVSYAPDNRPVQQPPGRVIPANSANYSNVLEPPPPVRAPDTRVHPRKSVPQKQLPSTPAASSTVSLSGTGVVSMGLKKLRRASSKRTSSKNNDTSAAKTQKTAPGTTNANTNTAAGLKDVPPPPAAVKSTPSSTDTPCAAQQQTAAKKEASSAAAISNVPPPPPPIHSHPPSQTPSWDTSGSRSAGVSPPQQQQQQQQYQLQEHYTQGAQQQHMQEQQEQSYQYAYSVAAELENVRQQCIAQVSLLHQRDAQISSLSDTIDRLRVRVQDQFQQQYESESKSKESNGLYAAASASLPDSQVRSRWIGLRWQIRQCVETSLTDILDTSSHNANAYSSSGIAGVLPGSRDVSPTRAAQLRRLSPDYTSLLQSRTGAVCLVEATVWTVLAQHVFGDARHSSPMCWAAPPWKSLVKVNDNMLCTRPVDAAFHQWRAQTAVFVASTLTQQNDSAAVAPYVDEVVRQLEVEVGALLALASGRSERSSAALRRQLFDIVAEAIGLDADLCQQRAWFYVHFPLSGSGKRYGMPLDTSEMEVVEQEEAMAAVGIGNGSNVSLVVRPALFKAGNSRGEAYDEVEPIERSVVCRAPAVSPQSSPQPSLSSRRQ</sequence>
<proteinExistence type="predicted"/>
<feature type="compositionally biased region" description="Low complexity" evidence="1">
    <location>
        <begin position="304"/>
        <end position="319"/>
    </location>
</feature>
<dbReference type="VEuPathDB" id="FungiDB:F503_01901"/>
<name>S3CBL6_OPHP1</name>